<keyword evidence="3" id="KW-1185">Reference proteome</keyword>
<evidence type="ECO:0000256" key="1">
    <source>
        <dbReference type="SAM" id="MobiDB-lite"/>
    </source>
</evidence>
<accession>A0A5M9K5Q9</accession>
<dbReference type="Proteomes" id="UP000322873">
    <property type="component" value="Unassembled WGS sequence"/>
</dbReference>
<sequence length="87" mass="9964">MLPLKRIPLSLPRPARPALLSLSRTSPQRTRQFTSTPQTQDQNRIYTPVRYPRRPRNLHLSTSTSTAKRSSPSGRHPTAPLARRLLR</sequence>
<proteinExistence type="predicted"/>
<evidence type="ECO:0000313" key="2">
    <source>
        <dbReference type="EMBL" id="KAA8575933.1"/>
    </source>
</evidence>
<name>A0A5M9K5Q9_MONFR</name>
<feature type="compositionally biased region" description="Low complexity" evidence="1">
    <location>
        <begin position="8"/>
        <end position="24"/>
    </location>
</feature>
<gene>
    <name evidence="2" type="ORF">EYC84_006098</name>
</gene>
<protein>
    <submittedName>
        <fullName evidence="2">Uncharacterized protein</fullName>
    </submittedName>
</protein>
<comment type="caution">
    <text evidence="2">The sequence shown here is derived from an EMBL/GenBank/DDBJ whole genome shotgun (WGS) entry which is preliminary data.</text>
</comment>
<reference evidence="2 3" key="1">
    <citation type="submission" date="2019-06" db="EMBL/GenBank/DDBJ databases">
        <title>Genome Sequence of the Brown Rot Fungal Pathogen Monilinia fructicola.</title>
        <authorList>
            <person name="De Miccolis Angelini R.M."/>
            <person name="Landi L."/>
            <person name="Abate D."/>
            <person name="Pollastro S."/>
            <person name="Romanazzi G."/>
            <person name="Faretra F."/>
        </authorList>
    </citation>
    <scope>NUCLEOTIDE SEQUENCE [LARGE SCALE GENOMIC DNA]</scope>
    <source>
        <strain evidence="2 3">Mfrc123</strain>
    </source>
</reference>
<evidence type="ECO:0000313" key="3">
    <source>
        <dbReference type="Proteomes" id="UP000322873"/>
    </source>
</evidence>
<feature type="compositionally biased region" description="Polar residues" evidence="1">
    <location>
        <begin position="59"/>
        <end position="73"/>
    </location>
</feature>
<feature type="region of interest" description="Disordered" evidence="1">
    <location>
        <begin position="1"/>
        <end position="87"/>
    </location>
</feature>
<feature type="compositionally biased region" description="Polar residues" evidence="1">
    <location>
        <begin position="25"/>
        <end position="45"/>
    </location>
</feature>
<organism evidence="2 3">
    <name type="scientific">Monilinia fructicola</name>
    <name type="common">Brown rot fungus</name>
    <name type="synonym">Ciboria fructicola</name>
    <dbReference type="NCBI Taxonomy" id="38448"/>
    <lineage>
        <taxon>Eukaryota</taxon>
        <taxon>Fungi</taxon>
        <taxon>Dikarya</taxon>
        <taxon>Ascomycota</taxon>
        <taxon>Pezizomycotina</taxon>
        <taxon>Leotiomycetes</taxon>
        <taxon>Helotiales</taxon>
        <taxon>Sclerotiniaceae</taxon>
        <taxon>Monilinia</taxon>
    </lineage>
</organism>
<dbReference type="AlphaFoldDB" id="A0A5M9K5Q9"/>
<dbReference type="EMBL" id="VICG01000001">
    <property type="protein sequence ID" value="KAA8575933.1"/>
    <property type="molecule type" value="Genomic_DNA"/>
</dbReference>